<evidence type="ECO:0000259" key="4">
    <source>
        <dbReference type="PROSITE" id="PS50043"/>
    </source>
</evidence>
<organism evidence="5">
    <name type="scientific">Dyadobacter sp. 676</name>
    <dbReference type="NCBI Taxonomy" id="3088362"/>
    <lineage>
        <taxon>Bacteria</taxon>
        <taxon>Pseudomonadati</taxon>
        <taxon>Bacteroidota</taxon>
        <taxon>Cytophagia</taxon>
        <taxon>Cytophagales</taxon>
        <taxon>Spirosomataceae</taxon>
        <taxon>Dyadobacter</taxon>
    </lineage>
</organism>
<evidence type="ECO:0000313" key="5">
    <source>
        <dbReference type="EMBL" id="XCH23009.1"/>
    </source>
</evidence>
<dbReference type="PANTHER" id="PTHR43214:SF41">
    <property type="entry name" value="NITRATE_NITRITE RESPONSE REGULATOR PROTEIN NARP"/>
    <property type="match status" value="1"/>
</dbReference>
<dbReference type="AlphaFoldDB" id="A0AAU8FFH3"/>
<feature type="domain" description="HTH luxR-type" evidence="4">
    <location>
        <begin position="137"/>
        <end position="202"/>
    </location>
</feature>
<dbReference type="Gene3D" id="3.40.50.2300">
    <property type="match status" value="1"/>
</dbReference>
<dbReference type="InterPro" id="IPR000792">
    <property type="entry name" value="Tscrpt_reg_LuxR_C"/>
</dbReference>
<dbReference type="SUPFAM" id="SSF52172">
    <property type="entry name" value="CheY-like"/>
    <property type="match status" value="1"/>
</dbReference>
<dbReference type="SUPFAM" id="SSF46894">
    <property type="entry name" value="C-terminal effector domain of the bipartite response regulators"/>
    <property type="match status" value="1"/>
</dbReference>
<keyword evidence="1" id="KW-0805">Transcription regulation</keyword>
<dbReference type="SMART" id="SM00421">
    <property type="entry name" value="HTH_LUXR"/>
    <property type="match status" value="1"/>
</dbReference>
<sequence>MTTLIVTENLLFALGMRVILEENCPGAWVLETGTVKQATDLAMTNDINLLVLDITVNGGKDFSGIMKFRESNPGTFIIAWLGGDPRQVFPLLRIGVNGVFSNKAKLEEIRTGLKVCEPKTRFVSNDLQQILLAHLIPSYQENEMTARERLIADLLAENKSRFEIASIAGIKPNSVGFYKRKIYGKLGVKNVVELNVSLNKLAVARH</sequence>
<evidence type="ECO:0000256" key="3">
    <source>
        <dbReference type="ARBA" id="ARBA00023163"/>
    </source>
</evidence>
<gene>
    <name evidence="5" type="ORF">ABV298_22120</name>
</gene>
<protein>
    <submittedName>
        <fullName evidence="5">LuxR C-terminal-related transcriptional regulator</fullName>
    </submittedName>
</protein>
<keyword evidence="2" id="KW-0238">DNA-binding</keyword>
<proteinExistence type="predicted"/>
<accession>A0AAU8FFH3</accession>
<dbReference type="GO" id="GO:0006355">
    <property type="term" value="P:regulation of DNA-templated transcription"/>
    <property type="evidence" value="ECO:0007669"/>
    <property type="project" value="InterPro"/>
</dbReference>
<dbReference type="PROSITE" id="PS50043">
    <property type="entry name" value="HTH_LUXR_2"/>
    <property type="match status" value="1"/>
</dbReference>
<evidence type="ECO:0000256" key="1">
    <source>
        <dbReference type="ARBA" id="ARBA00023015"/>
    </source>
</evidence>
<dbReference type="CDD" id="cd06170">
    <property type="entry name" value="LuxR_C_like"/>
    <property type="match status" value="1"/>
</dbReference>
<dbReference type="InterPro" id="IPR011006">
    <property type="entry name" value="CheY-like_superfamily"/>
</dbReference>
<evidence type="ECO:0000256" key="2">
    <source>
        <dbReference type="ARBA" id="ARBA00023125"/>
    </source>
</evidence>
<dbReference type="GO" id="GO:0003677">
    <property type="term" value="F:DNA binding"/>
    <property type="evidence" value="ECO:0007669"/>
    <property type="project" value="UniProtKB-KW"/>
</dbReference>
<reference evidence="5" key="1">
    <citation type="submission" date="2024-06" db="EMBL/GenBank/DDBJ databases">
        <title>Sequencing and assembly of the genome of Dyadobacter sp. strain 676, a symbiont of Cyamopsis tetragonoloba.</title>
        <authorList>
            <person name="Guro P."/>
            <person name="Sazanova A."/>
            <person name="Kuznetsova I."/>
            <person name="Belimov A."/>
            <person name="Safronova V."/>
        </authorList>
    </citation>
    <scope>NUCLEOTIDE SEQUENCE</scope>
    <source>
        <strain evidence="5">676</strain>
    </source>
</reference>
<keyword evidence="3" id="KW-0804">Transcription</keyword>
<dbReference type="RefSeq" id="WP_353718335.1">
    <property type="nucleotide sequence ID" value="NZ_CP159289.1"/>
</dbReference>
<dbReference type="InterPro" id="IPR016032">
    <property type="entry name" value="Sig_transdc_resp-reg_C-effctor"/>
</dbReference>
<dbReference type="InterPro" id="IPR039420">
    <property type="entry name" value="WalR-like"/>
</dbReference>
<name>A0AAU8FFH3_9BACT</name>
<dbReference type="EMBL" id="CP159289">
    <property type="protein sequence ID" value="XCH23009.1"/>
    <property type="molecule type" value="Genomic_DNA"/>
</dbReference>
<dbReference type="PANTHER" id="PTHR43214">
    <property type="entry name" value="TWO-COMPONENT RESPONSE REGULATOR"/>
    <property type="match status" value="1"/>
</dbReference>
<dbReference type="Pfam" id="PF00196">
    <property type="entry name" value="GerE"/>
    <property type="match status" value="1"/>
</dbReference>